<evidence type="ECO:0000313" key="11">
    <source>
        <dbReference type="Proteomes" id="UP000010469"/>
    </source>
</evidence>
<dbReference type="SMART" id="SM00382">
    <property type="entry name" value="AAA"/>
    <property type="match status" value="1"/>
</dbReference>
<dbReference type="KEGG" id="clg:Calag_1442"/>
<dbReference type="HOGENOM" id="CLU_000604_1_1_2"/>
<evidence type="ECO:0000313" key="10">
    <source>
        <dbReference type="EMBL" id="AFZ71148.1"/>
    </source>
</evidence>
<dbReference type="PROSITE" id="PS50893">
    <property type="entry name" value="ABC_TRANSPORTER_2"/>
    <property type="match status" value="1"/>
</dbReference>
<dbReference type="Pfam" id="PF00005">
    <property type="entry name" value="ABC_tran"/>
    <property type="match status" value="1"/>
</dbReference>
<evidence type="ECO:0000256" key="3">
    <source>
        <dbReference type="ARBA" id="ARBA00022840"/>
    </source>
</evidence>
<evidence type="ECO:0000256" key="1">
    <source>
        <dbReference type="ARBA" id="ARBA00022448"/>
    </source>
</evidence>
<dbReference type="GeneID" id="14212702"/>
<reference evidence="11" key="1">
    <citation type="submission" date="2012-03" db="EMBL/GenBank/DDBJ databases">
        <title>Complete genome of Caldisphaera lagunensis DSM 15908.</title>
        <authorList>
            <person name="Lucas S."/>
            <person name="Copeland A."/>
            <person name="Lapidus A."/>
            <person name="Glavina del Rio T."/>
            <person name="Dalin E."/>
            <person name="Tice H."/>
            <person name="Bruce D."/>
            <person name="Goodwin L."/>
            <person name="Pitluck S."/>
            <person name="Peters L."/>
            <person name="Mikhailova N."/>
            <person name="Teshima H."/>
            <person name="Kyrpides N."/>
            <person name="Mavromatis K."/>
            <person name="Ivanova N."/>
            <person name="Brettin T."/>
            <person name="Detter J.C."/>
            <person name="Han C."/>
            <person name="Larimer F."/>
            <person name="Land M."/>
            <person name="Hauser L."/>
            <person name="Markowitz V."/>
            <person name="Cheng J.-F."/>
            <person name="Hugenholtz P."/>
            <person name="Woyke T."/>
            <person name="Wu D."/>
            <person name="Spring S."/>
            <person name="Schroeder M."/>
            <person name="Brambilla E."/>
            <person name="Klenk H.-P."/>
            <person name="Eisen J.A."/>
        </authorList>
    </citation>
    <scope>NUCLEOTIDE SEQUENCE [LARGE SCALE GENOMIC DNA]</scope>
    <source>
        <strain evidence="11">DSM 15908 / JCM 11604 / IC-154</strain>
    </source>
</reference>
<dbReference type="InterPro" id="IPR050093">
    <property type="entry name" value="ABC_SmlMolc_Importer"/>
</dbReference>
<dbReference type="InterPro" id="IPR027417">
    <property type="entry name" value="P-loop_NTPase"/>
</dbReference>
<sequence>MKALSIRNLVTKVNTFTLGPINLDVDANEYYIISGPNGSGKTTLLKTILGFYRPLSGKIMLYDKDITYMPIEKRRIGYVTQNYSLFNNMDVKANIEYGLKMLKLNKQERERKVKEIASTLKIENLLNKKPKELSMGQQQLVSIARALVIEPKVLLLDEPLSNLDPNVKRNLREILRIIVRSKTTTIIHISHFIEDAFELSTKMGFMYKGKIIEEGDPIEMINNPKTKEFSEYLGYSNIILLNNVDSEIKNILNEIDFRNDFIKDNYLVFRPEDAIICKNKCCKNSLEGEIEEINITERGFNYKVKTKSHDFVIFSKDIFKENDIVNICIDAKRLKIVKSVEEI</sequence>
<dbReference type="InterPro" id="IPR003593">
    <property type="entry name" value="AAA+_ATPase"/>
</dbReference>
<dbReference type="AlphaFoldDB" id="L0AB80"/>
<dbReference type="RefSeq" id="WP_015233045.1">
    <property type="nucleotide sequence ID" value="NC_019791.1"/>
</dbReference>
<dbReference type="SUPFAM" id="SSF52540">
    <property type="entry name" value="P-loop containing nucleoside triphosphate hydrolases"/>
    <property type="match status" value="1"/>
</dbReference>
<dbReference type="PANTHER" id="PTHR42781">
    <property type="entry name" value="SPERMIDINE/PUTRESCINE IMPORT ATP-BINDING PROTEIN POTA"/>
    <property type="match status" value="1"/>
</dbReference>
<dbReference type="EMBL" id="CP003378">
    <property type="protein sequence ID" value="AFZ71148.1"/>
    <property type="molecule type" value="Genomic_DNA"/>
</dbReference>
<proteinExistence type="inferred from homology"/>
<dbReference type="STRING" id="1056495.Calag_1442"/>
<keyword evidence="1" id="KW-0813">Transport</keyword>
<evidence type="ECO:0000256" key="6">
    <source>
        <dbReference type="ARBA" id="ARBA00039025"/>
    </source>
</evidence>
<evidence type="ECO:0000256" key="7">
    <source>
        <dbReference type="ARBA" id="ARBA00041133"/>
    </source>
</evidence>
<gene>
    <name evidence="10" type="ordered locus">Calag_1442</name>
</gene>
<accession>L0AB80</accession>
<dbReference type="GO" id="GO:0016887">
    <property type="term" value="F:ATP hydrolysis activity"/>
    <property type="evidence" value="ECO:0007669"/>
    <property type="project" value="InterPro"/>
</dbReference>
<dbReference type="eggNOG" id="arCOG00175">
    <property type="taxonomic scope" value="Archaea"/>
</dbReference>
<dbReference type="EC" id="7.3.2.6" evidence="6"/>
<comment type="similarity">
    <text evidence="4">Belongs to the ABC transporter superfamily. Sulfate/tungstate importer (TC 3.A.1.6) family.</text>
</comment>
<evidence type="ECO:0000256" key="5">
    <source>
        <dbReference type="ARBA" id="ARBA00038781"/>
    </source>
</evidence>
<evidence type="ECO:0000256" key="8">
    <source>
        <dbReference type="ARBA" id="ARBA00047936"/>
    </source>
</evidence>
<dbReference type="GO" id="GO:0005524">
    <property type="term" value="F:ATP binding"/>
    <property type="evidence" value="ECO:0007669"/>
    <property type="project" value="UniProtKB-KW"/>
</dbReference>
<dbReference type="Gene3D" id="3.40.50.300">
    <property type="entry name" value="P-loop containing nucleotide triphosphate hydrolases"/>
    <property type="match status" value="1"/>
</dbReference>
<comment type="subunit">
    <text evidence="5">The complex is composed of two ATP-binding proteins (WtpC), two transmembrane proteins (WtpB) and a solute-binding protein (WtpA).</text>
</comment>
<keyword evidence="11" id="KW-1185">Reference proteome</keyword>
<dbReference type="PANTHER" id="PTHR42781:SF4">
    <property type="entry name" value="SPERMIDINE_PUTRESCINE IMPORT ATP-BINDING PROTEIN POTA"/>
    <property type="match status" value="1"/>
</dbReference>
<comment type="catalytic activity">
    <reaction evidence="8">
        <text>tungstate(in) + ATP + H2O = tungstate(out) + ADP + phosphate + H(+)</text>
        <dbReference type="Rhea" id="RHEA:35027"/>
        <dbReference type="ChEBI" id="CHEBI:15377"/>
        <dbReference type="ChEBI" id="CHEBI:15378"/>
        <dbReference type="ChEBI" id="CHEBI:30616"/>
        <dbReference type="ChEBI" id="CHEBI:43474"/>
        <dbReference type="ChEBI" id="CHEBI:46502"/>
        <dbReference type="ChEBI" id="CHEBI:456216"/>
        <dbReference type="EC" id="7.3.2.6"/>
    </reaction>
</comment>
<evidence type="ECO:0000259" key="9">
    <source>
        <dbReference type="PROSITE" id="PS50893"/>
    </source>
</evidence>
<keyword evidence="3" id="KW-0067">ATP-binding</keyword>
<dbReference type="InParanoid" id="L0AB80"/>
<dbReference type="GO" id="GO:1901238">
    <property type="term" value="F:ABC-type tungstate transporter activity"/>
    <property type="evidence" value="ECO:0007669"/>
    <property type="project" value="UniProtKB-EC"/>
</dbReference>
<dbReference type="OrthoDB" id="31298at2157"/>
<feature type="domain" description="ABC transporter" evidence="9">
    <location>
        <begin position="1"/>
        <end position="233"/>
    </location>
</feature>
<evidence type="ECO:0000256" key="2">
    <source>
        <dbReference type="ARBA" id="ARBA00022741"/>
    </source>
</evidence>
<name>L0AB80_CALLD</name>
<keyword evidence="2" id="KW-0547">Nucleotide-binding</keyword>
<evidence type="ECO:0000256" key="4">
    <source>
        <dbReference type="ARBA" id="ARBA00038307"/>
    </source>
</evidence>
<protein>
    <recommendedName>
        <fullName evidence="7">Molybdate/tungstate import ATP-binding protein WtpC</fullName>
        <ecNumber evidence="6">7.3.2.6</ecNumber>
    </recommendedName>
</protein>
<organism evidence="10 11">
    <name type="scientific">Caldisphaera lagunensis (strain DSM 15908 / JCM 11604 / ANMR 0165 / IC-154)</name>
    <dbReference type="NCBI Taxonomy" id="1056495"/>
    <lineage>
        <taxon>Archaea</taxon>
        <taxon>Thermoproteota</taxon>
        <taxon>Thermoprotei</taxon>
        <taxon>Acidilobales</taxon>
        <taxon>Caldisphaeraceae</taxon>
        <taxon>Caldisphaera</taxon>
    </lineage>
</organism>
<dbReference type="Proteomes" id="UP000010469">
    <property type="component" value="Chromosome"/>
</dbReference>
<dbReference type="InterPro" id="IPR003439">
    <property type="entry name" value="ABC_transporter-like_ATP-bd"/>
</dbReference>